<evidence type="ECO:0000313" key="1">
    <source>
        <dbReference type="EMBL" id="KAJ0170329.1"/>
    </source>
</evidence>
<dbReference type="Proteomes" id="UP000824533">
    <property type="component" value="Linkage Group LG28"/>
</dbReference>
<organism evidence="1 2">
    <name type="scientific">Dendrolimus kikuchii</name>
    <dbReference type="NCBI Taxonomy" id="765133"/>
    <lineage>
        <taxon>Eukaryota</taxon>
        <taxon>Metazoa</taxon>
        <taxon>Ecdysozoa</taxon>
        <taxon>Arthropoda</taxon>
        <taxon>Hexapoda</taxon>
        <taxon>Insecta</taxon>
        <taxon>Pterygota</taxon>
        <taxon>Neoptera</taxon>
        <taxon>Endopterygota</taxon>
        <taxon>Lepidoptera</taxon>
        <taxon>Glossata</taxon>
        <taxon>Ditrysia</taxon>
        <taxon>Bombycoidea</taxon>
        <taxon>Lasiocampidae</taxon>
        <taxon>Dendrolimus</taxon>
    </lineage>
</organism>
<dbReference type="EMBL" id="CM034414">
    <property type="protein sequence ID" value="KAJ0170329.1"/>
    <property type="molecule type" value="Genomic_DNA"/>
</dbReference>
<sequence>MKICVLIAVLFLIKTSDAMIPAYSVSAIRLAFDEISTVLPVANQLACLLIPFLINLINNLNNLSNIVQNLTPALLPYFGCTLPLLYATLTDLASVLFLYISVLISLFRSNVLAAPGLLLGTAMAISAILILTCVASSHAWGGLFNRFSSDMLANLGYGRSPYRHYPYGQVEPEEIYAEALDGNRIDDVIDEPAHCYSSPCTTNGDCCRGLLCLETEEGGRCLPAFAGRKLGEICNRENQCDAGLVCEEVVPGETHVCRPPTPGRKQYNEDCSTSSECDISRALCCIMQRRHRQKPRKSCGYFKEPLVCIGPVAIDQIREFVQHTNGEKRIGMYRLH</sequence>
<evidence type="ECO:0000313" key="2">
    <source>
        <dbReference type="Proteomes" id="UP000824533"/>
    </source>
</evidence>
<reference evidence="1 2" key="1">
    <citation type="journal article" date="2021" name="Front. Genet.">
        <title>Chromosome-Level Genome Assembly Reveals Significant Gene Expansion in the Toll and IMD Signaling Pathways of Dendrolimus kikuchii.</title>
        <authorList>
            <person name="Zhou J."/>
            <person name="Wu P."/>
            <person name="Xiong Z."/>
            <person name="Liu N."/>
            <person name="Zhao N."/>
            <person name="Ji M."/>
            <person name="Qiu Y."/>
            <person name="Yang B."/>
        </authorList>
    </citation>
    <scope>NUCLEOTIDE SEQUENCE [LARGE SCALE GENOMIC DNA]</scope>
    <source>
        <strain evidence="1">Ann1</strain>
    </source>
</reference>
<proteinExistence type="predicted"/>
<gene>
    <name evidence="1" type="ORF">K1T71_014257</name>
</gene>
<comment type="caution">
    <text evidence="1">The sequence shown here is derived from an EMBL/GenBank/DDBJ whole genome shotgun (WGS) entry which is preliminary data.</text>
</comment>
<name>A0ACC1CFJ3_9NEOP</name>
<protein>
    <submittedName>
        <fullName evidence="1">Uncharacterized protein</fullName>
    </submittedName>
</protein>
<keyword evidence="2" id="KW-1185">Reference proteome</keyword>
<accession>A0ACC1CFJ3</accession>